<dbReference type="InterPro" id="IPR051088">
    <property type="entry name" value="PTS_Sugar-EIIC/EIIB"/>
</dbReference>
<keyword evidence="12" id="KW-1185">Reference proteome</keyword>
<feature type="transmembrane region" description="Helical" evidence="9">
    <location>
        <begin position="135"/>
        <end position="152"/>
    </location>
</feature>
<dbReference type="Proteomes" id="UP000776629">
    <property type="component" value="Unassembled WGS sequence"/>
</dbReference>
<proteinExistence type="predicted"/>
<feature type="transmembrane region" description="Helical" evidence="9">
    <location>
        <begin position="287"/>
        <end position="307"/>
    </location>
</feature>
<sequence>MTTQIVNLLVRLRRTMLVRALRRTLVVIFPFVLVGTFAKLIVSTLLMPDSFLYAILFLDRWVNPVIIKTLASGFTVLGTVTVGMISLYAAYVMAMYTAKLYQRDPQMAGLTGLTAMLMLAYRVSQNNRANLDWMITSYGNLFFALVVGYLVGQSFRWPGKPRYQSTNNHLDAVFERTYGAFKPMLLVFGVSLIISILLNLASYYSLLSQLYGSLQVIDNGNQPVWLKLLVILLSTGLNWLGLGGPYYNGDLVLDSSQASIDLTYLLTHHGHGAVPYPYLTSVLQKSFANFGGTSLTLALLIALIFVTKRKNYHRLIRTNLIPVLFNADHGFAVGLPVILNPIYLIPVIGLPFINIAIASLGIAWHWYPTPVYPIPQGTPGILYAFFGTNGNWAALLMTIGLLVLDVICYVPFVKLALRVNNTVQKLDQEAD</sequence>
<organism evidence="11 12">
    <name type="scientific">Limosilactobacillus alvi</name>
    <dbReference type="NCBI Taxonomy" id="990412"/>
    <lineage>
        <taxon>Bacteria</taxon>
        <taxon>Bacillati</taxon>
        <taxon>Bacillota</taxon>
        <taxon>Bacilli</taxon>
        <taxon>Lactobacillales</taxon>
        <taxon>Lactobacillaceae</taxon>
        <taxon>Limosilactobacillus</taxon>
    </lineage>
</organism>
<evidence type="ECO:0000256" key="1">
    <source>
        <dbReference type="ARBA" id="ARBA00004651"/>
    </source>
</evidence>
<comment type="subcellular location">
    <subcellularLocation>
        <location evidence="1">Cell membrane</location>
        <topology evidence="1">Multi-pass membrane protein</topology>
    </subcellularLocation>
</comment>
<evidence type="ECO:0000256" key="5">
    <source>
        <dbReference type="ARBA" id="ARBA00022692"/>
    </source>
</evidence>
<gene>
    <name evidence="11" type="ORF">H5993_05950</name>
</gene>
<feature type="transmembrane region" description="Helical" evidence="9">
    <location>
        <begin position="392"/>
        <end position="412"/>
    </location>
</feature>
<dbReference type="InterPro" id="IPR004796">
    <property type="entry name" value="PTS_IIC_cello"/>
</dbReference>
<name>A0ABS2EQE4_9LACO</name>
<keyword evidence="4 8" id="KW-0762">Sugar transport</keyword>
<evidence type="ECO:0000313" key="11">
    <source>
        <dbReference type="EMBL" id="MBM6754297.1"/>
    </source>
</evidence>
<evidence type="ECO:0000256" key="4">
    <source>
        <dbReference type="ARBA" id="ARBA00022597"/>
    </source>
</evidence>
<keyword evidence="2 8" id="KW-0813">Transport</keyword>
<dbReference type="PROSITE" id="PS51105">
    <property type="entry name" value="PTS_EIIC_TYPE_3"/>
    <property type="match status" value="1"/>
</dbReference>
<dbReference type="Pfam" id="PF02378">
    <property type="entry name" value="PTS_EIIC"/>
    <property type="match status" value="1"/>
</dbReference>
<reference evidence="11 12" key="1">
    <citation type="journal article" date="2021" name="Sci. Rep.">
        <title>The distribution of antibiotic resistance genes in chicken gut microbiota commensals.</title>
        <authorList>
            <person name="Juricova H."/>
            <person name="Matiasovicova J."/>
            <person name="Kubasova T."/>
            <person name="Cejkova D."/>
            <person name="Rychlik I."/>
        </authorList>
    </citation>
    <scope>NUCLEOTIDE SEQUENCE [LARGE SCALE GENOMIC DNA]</scope>
    <source>
        <strain evidence="11 12">An810</strain>
    </source>
</reference>
<evidence type="ECO:0000256" key="7">
    <source>
        <dbReference type="ARBA" id="ARBA00023136"/>
    </source>
</evidence>
<evidence type="ECO:0000256" key="3">
    <source>
        <dbReference type="ARBA" id="ARBA00022475"/>
    </source>
</evidence>
<dbReference type="PIRSF" id="PIRSF006351">
    <property type="entry name" value="PTS_EIIC-Cellobiose"/>
    <property type="match status" value="1"/>
</dbReference>
<evidence type="ECO:0000259" key="10">
    <source>
        <dbReference type="PROSITE" id="PS51105"/>
    </source>
</evidence>
<feature type="transmembrane region" description="Helical" evidence="9">
    <location>
        <begin position="184"/>
        <end position="204"/>
    </location>
</feature>
<keyword evidence="5 9" id="KW-0812">Transmembrane</keyword>
<comment type="function">
    <text evidence="8">The phosphoenolpyruvate-dependent sugar phosphotransferase system (PTS), a major carbohydrate active -transport system, catalyzes the phosphorylation of incoming sugar substrates concomitant with their translocation across the cell membrane.</text>
</comment>
<protein>
    <recommendedName>
        <fullName evidence="8">Permease IIC component</fullName>
    </recommendedName>
</protein>
<dbReference type="PANTHER" id="PTHR33989">
    <property type="match status" value="1"/>
</dbReference>
<feature type="transmembrane region" description="Helical" evidence="9">
    <location>
        <begin position="20"/>
        <end position="38"/>
    </location>
</feature>
<evidence type="ECO:0000256" key="2">
    <source>
        <dbReference type="ARBA" id="ARBA00022448"/>
    </source>
</evidence>
<dbReference type="InterPro" id="IPR004501">
    <property type="entry name" value="PTS_EIIC_3"/>
</dbReference>
<feature type="transmembrane region" description="Helical" evidence="9">
    <location>
        <begin position="224"/>
        <end position="242"/>
    </location>
</feature>
<dbReference type="PANTHER" id="PTHR33989:SF4">
    <property type="entry name" value="PTS SYSTEM N,N'-DIACETYLCHITOBIOSE-SPECIFIC EIIC COMPONENT"/>
    <property type="match status" value="1"/>
</dbReference>
<keyword evidence="7 8" id="KW-0472">Membrane</keyword>
<keyword evidence="6 9" id="KW-1133">Transmembrane helix</keyword>
<evidence type="ECO:0000256" key="6">
    <source>
        <dbReference type="ARBA" id="ARBA00022989"/>
    </source>
</evidence>
<dbReference type="InterPro" id="IPR003352">
    <property type="entry name" value="PTS_EIIC"/>
</dbReference>
<accession>A0ABS2EQE4</accession>
<dbReference type="EMBL" id="JACJJQ010000024">
    <property type="protein sequence ID" value="MBM6754297.1"/>
    <property type="molecule type" value="Genomic_DNA"/>
</dbReference>
<feature type="transmembrane region" description="Helical" evidence="9">
    <location>
        <begin position="74"/>
        <end position="94"/>
    </location>
</feature>
<feature type="transmembrane region" description="Helical" evidence="9">
    <location>
        <begin position="342"/>
        <end position="367"/>
    </location>
</feature>
<dbReference type="RefSeq" id="WP_204776622.1">
    <property type="nucleotide sequence ID" value="NZ_JACJJQ010000024.1"/>
</dbReference>
<comment type="caution">
    <text evidence="11">The sequence shown here is derived from an EMBL/GenBank/DDBJ whole genome shotgun (WGS) entry which is preliminary data.</text>
</comment>
<evidence type="ECO:0000256" key="8">
    <source>
        <dbReference type="PIRNR" id="PIRNR006351"/>
    </source>
</evidence>
<feature type="domain" description="PTS EIIC type-3" evidence="10">
    <location>
        <begin position="1"/>
        <end position="412"/>
    </location>
</feature>
<evidence type="ECO:0000313" key="12">
    <source>
        <dbReference type="Proteomes" id="UP000776629"/>
    </source>
</evidence>
<keyword evidence="3 8" id="KW-1003">Cell membrane</keyword>
<evidence type="ECO:0000256" key="9">
    <source>
        <dbReference type="SAM" id="Phobius"/>
    </source>
</evidence>